<dbReference type="Proteomes" id="UP000324222">
    <property type="component" value="Unassembled WGS sequence"/>
</dbReference>
<evidence type="ECO:0000313" key="2">
    <source>
        <dbReference type="EMBL" id="MPC43549.1"/>
    </source>
</evidence>
<organism evidence="2 3">
    <name type="scientific">Portunus trituberculatus</name>
    <name type="common">Swimming crab</name>
    <name type="synonym">Neptunus trituberculatus</name>
    <dbReference type="NCBI Taxonomy" id="210409"/>
    <lineage>
        <taxon>Eukaryota</taxon>
        <taxon>Metazoa</taxon>
        <taxon>Ecdysozoa</taxon>
        <taxon>Arthropoda</taxon>
        <taxon>Crustacea</taxon>
        <taxon>Multicrustacea</taxon>
        <taxon>Malacostraca</taxon>
        <taxon>Eumalacostraca</taxon>
        <taxon>Eucarida</taxon>
        <taxon>Decapoda</taxon>
        <taxon>Pleocyemata</taxon>
        <taxon>Brachyura</taxon>
        <taxon>Eubrachyura</taxon>
        <taxon>Portunoidea</taxon>
        <taxon>Portunidae</taxon>
        <taxon>Portuninae</taxon>
        <taxon>Portunus</taxon>
    </lineage>
</organism>
<comment type="caution">
    <text evidence="2">The sequence shown here is derived from an EMBL/GenBank/DDBJ whole genome shotgun (WGS) entry which is preliminary data.</text>
</comment>
<reference evidence="2 3" key="1">
    <citation type="submission" date="2019-05" db="EMBL/GenBank/DDBJ databases">
        <title>Another draft genome of Portunus trituberculatus and its Hox gene families provides insights of decapod evolution.</title>
        <authorList>
            <person name="Jeong J.-H."/>
            <person name="Song I."/>
            <person name="Kim S."/>
            <person name="Choi T."/>
            <person name="Kim D."/>
            <person name="Ryu S."/>
            <person name="Kim W."/>
        </authorList>
    </citation>
    <scope>NUCLEOTIDE SEQUENCE [LARGE SCALE GENOMIC DNA]</scope>
    <source>
        <tissue evidence="2">Muscle</tissue>
    </source>
</reference>
<keyword evidence="1" id="KW-1133">Transmembrane helix</keyword>
<dbReference type="AlphaFoldDB" id="A0A5B7FEB7"/>
<protein>
    <submittedName>
        <fullName evidence="2">Uncharacterized protein</fullName>
    </submittedName>
</protein>
<name>A0A5B7FEB7_PORTR</name>
<keyword evidence="1" id="KW-0812">Transmembrane</keyword>
<keyword evidence="1" id="KW-0472">Membrane</keyword>
<dbReference type="EMBL" id="VSRR010005879">
    <property type="protein sequence ID" value="MPC43549.1"/>
    <property type="molecule type" value="Genomic_DNA"/>
</dbReference>
<keyword evidence="3" id="KW-1185">Reference proteome</keyword>
<proteinExistence type="predicted"/>
<feature type="transmembrane region" description="Helical" evidence="1">
    <location>
        <begin position="55"/>
        <end position="73"/>
    </location>
</feature>
<accession>A0A5B7FEB7</accession>
<sequence length="210" mass="22967">MIPLPLPRLIANITTPCRHSEHCMTLTPSFTALSSTLLPHHRNTTLLFPSSLPSLLYITSSLLSALYLQPSLLTLQEHFAVTLQLLLLFLSYLSNSTLISLLIFFASFTHFSETIHRNALHLLSLSLLTCLSSPHLSLSASLTPHPSGTLHRNTLPLHRALPHLPASLRAPDPAAASPTTQVSREPQCVLYEACWVSSSPGEGPQADQAW</sequence>
<evidence type="ECO:0000313" key="3">
    <source>
        <dbReference type="Proteomes" id="UP000324222"/>
    </source>
</evidence>
<gene>
    <name evidence="2" type="ORF">E2C01_037199</name>
</gene>
<feature type="transmembrane region" description="Helical" evidence="1">
    <location>
        <begin position="85"/>
        <end position="108"/>
    </location>
</feature>
<evidence type="ECO:0000256" key="1">
    <source>
        <dbReference type="SAM" id="Phobius"/>
    </source>
</evidence>